<keyword evidence="3" id="KW-1003">Cell membrane</keyword>
<dbReference type="Pfam" id="PF00528">
    <property type="entry name" value="BPD_transp_1"/>
    <property type="match status" value="1"/>
</dbReference>
<protein>
    <recommendedName>
        <fullName evidence="11">Oligopeptide transport system permease protein OppC</fullName>
    </recommendedName>
</protein>
<feature type="transmembrane region" description="Helical" evidence="12">
    <location>
        <begin position="267"/>
        <end position="290"/>
    </location>
</feature>
<dbReference type="InterPro" id="IPR050366">
    <property type="entry name" value="BP-dependent_transpt_permease"/>
</dbReference>
<dbReference type="PANTHER" id="PTHR43386:SF2">
    <property type="entry name" value="OLIGOPEPTIDE TRANSPORT SYSTEM PERMEASE PROTEIN OPPC"/>
    <property type="match status" value="1"/>
</dbReference>
<evidence type="ECO:0000313" key="17">
    <source>
        <dbReference type="Proteomes" id="UP000480164"/>
    </source>
</evidence>
<evidence type="ECO:0000256" key="11">
    <source>
        <dbReference type="ARBA" id="ARBA00072251"/>
    </source>
</evidence>
<reference evidence="14 17" key="1">
    <citation type="submission" date="2019-11" db="EMBL/GenBank/DDBJ databases">
        <title>Erwinia sp. nov., isolated from feces of birds in Tibet plateau of China.</title>
        <authorList>
            <person name="Ge Y."/>
        </authorList>
    </citation>
    <scope>NUCLEOTIDE SEQUENCE [LARGE SCALE GENOMIC DNA]</scope>
    <source>
        <strain evidence="14 17">J316</strain>
    </source>
</reference>
<dbReference type="InterPro" id="IPR025966">
    <property type="entry name" value="OppC_N"/>
</dbReference>
<dbReference type="SUPFAM" id="SSF161098">
    <property type="entry name" value="MetI-like"/>
    <property type="match status" value="1"/>
</dbReference>
<dbReference type="GO" id="GO:0005886">
    <property type="term" value="C:plasma membrane"/>
    <property type="evidence" value="ECO:0007669"/>
    <property type="project" value="UniProtKB-SubCell"/>
</dbReference>
<name>A0A6I6F1E0_9GAMM</name>
<evidence type="ECO:0000313" key="16">
    <source>
        <dbReference type="Proteomes" id="UP000424752"/>
    </source>
</evidence>
<dbReference type="EMBL" id="CP046509">
    <property type="protein sequence ID" value="QGU87700.1"/>
    <property type="molecule type" value="Genomic_DNA"/>
</dbReference>
<keyword evidence="5 12" id="KW-0812">Transmembrane</keyword>
<dbReference type="GO" id="GO:0015031">
    <property type="term" value="P:protein transport"/>
    <property type="evidence" value="ECO:0007669"/>
    <property type="project" value="UniProtKB-KW"/>
</dbReference>
<evidence type="ECO:0000256" key="12">
    <source>
        <dbReference type="RuleBase" id="RU363032"/>
    </source>
</evidence>
<feature type="transmembrane region" description="Helical" evidence="12">
    <location>
        <begin position="40"/>
        <end position="62"/>
    </location>
</feature>
<evidence type="ECO:0000256" key="10">
    <source>
        <dbReference type="ARBA" id="ARBA00024202"/>
    </source>
</evidence>
<dbReference type="Pfam" id="PF12911">
    <property type="entry name" value="OppC_N"/>
    <property type="match status" value="1"/>
</dbReference>
<keyword evidence="7" id="KW-0653">Protein transport</keyword>
<feature type="transmembrane region" description="Helical" evidence="12">
    <location>
        <begin position="218"/>
        <end position="247"/>
    </location>
</feature>
<keyword evidence="17" id="KW-1185">Reference proteome</keyword>
<dbReference type="GO" id="GO:0015833">
    <property type="term" value="P:peptide transport"/>
    <property type="evidence" value="ECO:0007669"/>
    <property type="project" value="UniProtKB-KW"/>
</dbReference>
<dbReference type="PROSITE" id="PS50928">
    <property type="entry name" value="ABC_TM1"/>
    <property type="match status" value="1"/>
</dbReference>
<dbReference type="AlphaFoldDB" id="A0A6I6F1E0"/>
<dbReference type="NCBIfam" id="NF011935">
    <property type="entry name" value="PRK15406.1"/>
    <property type="match status" value="1"/>
</dbReference>
<dbReference type="RefSeq" id="WP_154751064.1">
    <property type="nucleotide sequence ID" value="NZ_CP046509.1"/>
</dbReference>
<feature type="transmembrane region" description="Helical" evidence="12">
    <location>
        <begin position="164"/>
        <end position="183"/>
    </location>
</feature>
<evidence type="ECO:0000256" key="2">
    <source>
        <dbReference type="ARBA" id="ARBA00022448"/>
    </source>
</evidence>
<keyword evidence="6" id="KW-0571">Peptide transport</keyword>
<evidence type="ECO:0000256" key="7">
    <source>
        <dbReference type="ARBA" id="ARBA00022927"/>
    </source>
</evidence>
<evidence type="ECO:0000256" key="9">
    <source>
        <dbReference type="ARBA" id="ARBA00023136"/>
    </source>
</evidence>
<accession>A0A6L6GJI5</accession>
<feature type="transmembrane region" description="Helical" evidence="12">
    <location>
        <begin position="103"/>
        <end position="128"/>
    </location>
</feature>
<dbReference type="Proteomes" id="UP000424752">
    <property type="component" value="Chromosome"/>
</dbReference>
<sequence length="302" mass="33069">MIFAKKNSEALDNFSEKLEIEGRSLWQDARRRFIHNRAAVASLFVLLLVALFVIFAPMLSAFTYDDTDWAMMSAAPDMSSGHYMGTDSSGRDLLVRVAIGGRISLMVGIAAALVAVVLGTLYGTLAGYLGGKTDSVMMRVLEILNSFPFMFFVILLVTFFGQNILLIFVAIGMVSWLDMARIVRGQTLSLKRKEFIEAAEVGGVSTLNIVLRHIVPNVLGVVVVYASLLVPSMILFESFLSFLGLGTQEPLSSWGALLSDGANSMEVSPWLLLYPAGFLVITLFCFNFIGDGLRDALDPKDR</sequence>
<evidence type="ECO:0000256" key="6">
    <source>
        <dbReference type="ARBA" id="ARBA00022856"/>
    </source>
</evidence>
<dbReference type="InterPro" id="IPR035906">
    <property type="entry name" value="MetI-like_sf"/>
</dbReference>
<keyword evidence="4" id="KW-0997">Cell inner membrane</keyword>
<keyword evidence="9 12" id="KW-0472">Membrane</keyword>
<keyword evidence="2 12" id="KW-0813">Transport</keyword>
<accession>A0A6I6F1E0</accession>
<dbReference type="KEGG" id="erwi:GN242_10895"/>
<evidence type="ECO:0000259" key="13">
    <source>
        <dbReference type="PROSITE" id="PS50928"/>
    </source>
</evidence>
<organism evidence="15 16">
    <name type="scientific">Erwinia sorbitola</name>
    <dbReference type="NCBI Taxonomy" id="2681984"/>
    <lineage>
        <taxon>Bacteria</taxon>
        <taxon>Pseudomonadati</taxon>
        <taxon>Pseudomonadota</taxon>
        <taxon>Gammaproteobacteria</taxon>
        <taxon>Enterobacterales</taxon>
        <taxon>Erwiniaceae</taxon>
        <taxon>Erwinia</taxon>
    </lineage>
</organism>
<evidence type="ECO:0000256" key="4">
    <source>
        <dbReference type="ARBA" id="ARBA00022519"/>
    </source>
</evidence>
<keyword evidence="8 12" id="KW-1133">Transmembrane helix</keyword>
<feature type="transmembrane region" description="Helical" evidence="12">
    <location>
        <begin position="140"/>
        <end position="158"/>
    </location>
</feature>
<comment type="subcellular location">
    <subcellularLocation>
        <location evidence="1">Cell inner membrane</location>
        <topology evidence="1">Multi-pass membrane protein</topology>
    </subcellularLocation>
    <subcellularLocation>
        <location evidence="12">Cell membrane</location>
        <topology evidence="12">Multi-pass membrane protein</topology>
    </subcellularLocation>
</comment>
<dbReference type="InterPro" id="IPR000515">
    <property type="entry name" value="MetI-like"/>
</dbReference>
<proteinExistence type="inferred from homology"/>
<reference evidence="15 16" key="2">
    <citation type="submission" date="2019-12" db="EMBL/GenBank/DDBJ databases">
        <title>Erwinia sp. nov., isolated from droppings of birds in the Qinghai-Tiebt plateau of China.</title>
        <authorList>
            <person name="Ge Y."/>
        </authorList>
    </citation>
    <scope>NUCLEOTIDE SEQUENCE [LARGE SCALE GENOMIC DNA]</scope>
    <source>
        <strain evidence="15 16">J780</strain>
    </source>
</reference>
<evidence type="ECO:0000256" key="1">
    <source>
        <dbReference type="ARBA" id="ARBA00004429"/>
    </source>
</evidence>
<comment type="similarity">
    <text evidence="10">Belongs to the binding-protein-dependent transport system permease family. OppBC subfamily.</text>
</comment>
<dbReference type="PANTHER" id="PTHR43386">
    <property type="entry name" value="OLIGOPEPTIDE TRANSPORT SYSTEM PERMEASE PROTEIN APPC"/>
    <property type="match status" value="1"/>
</dbReference>
<evidence type="ECO:0000256" key="3">
    <source>
        <dbReference type="ARBA" id="ARBA00022475"/>
    </source>
</evidence>
<gene>
    <name evidence="15" type="primary">oppC</name>
    <name evidence="14" type="ORF">GK011_02160</name>
    <name evidence="15" type="ORF">GN242_10895</name>
</gene>
<evidence type="ECO:0000313" key="14">
    <source>
        <dbReference type="EMBL" id="MTD25745.1"/>
    </source>
</evidence>
<dbReference type="EMBL" id="WLZX01000001">
    <property type="protein sequence ID" value="MTD25745.1"/>
    <property type="molecule type" value="Genomic_DNA"/>
</dbReference>
<dbReference type="FunFam" id="1.10.3720.10:FF:000008">
    <property type="entry name" value="Oligopeptide ABC transporter permease OppC"/>
    <property type="match status" value="1"/>
</dbReference>
<dbReference type="Gene3D" id="1.10.3720.10">
    <property type="entry name" value="MetI-like"/>
    <property type="match status" value="1"/>
</dbReference>
<dbReference type="Proteomes" id="UP000480164">
    <property type="component" value="Unassembled WGS sequence"/>
</dbReference>
<evidence type="ECO:0000313" key="15">
    <source>
        <dbReference type="EMBL" id="QGU87700.1"/>
    </source>
</evidence>
<evidence type="ECO:0000256" key="5">
    <source>
        <dbReference type="ARBA" id="ARBA00022692"/>
    </source>
</evidence>
<feature type="domain" description="ABC transmembrane type-1" evidence="13">
    <location>
        <begin position="101"/>
        <end position="290"/>
    </location>
</feature>
<dbReference type="CDD" id="cd06261">
    <property type="entry name" value="TM_PBP2"/>
    <property type="match status" value="1"/>
</dbReference>
<dbReference type="GO" id="GO:0055085">
    <property type="term" value="P:transmembrane transport"/>
    <property type="evidence" value="ECO:0007669"/>
    <property type="project" value="InterPro"/>
</dbReference>
<evidence type="ECO:0000256" key="8">
    <source>
        <dbReference type="ARBA" id="ARBA00022989"/>
    </source>
</evidence>